<dbReference type="GO" id="GO:0009396">
    <property type="term" value="P:folic acid-containing compound biosynthetic process"/>
    <property type="evidence" value="ECO:0007669"/>
    <property type="project" value="TreeGrafter"/>
</dbReference>
<dbReference type="Proteomes" id="UP000245934">
    <property type="component" value="Unassembled WGS sequence"/>
</dbReference>
<reference evidence="4 5" key="1">
    <citation type="submission" date="2018-05" db="EMBL/GenBank/DDBJ databases">
        <title>Draft genome of Methanospirillum stamsii Pt1.</title>
        <authorList>
            <person name="Dueholm M.S."/>
            <person name="Nielsen P.H."/>
            <person name="Bakmann L.F."/>
            <person name="Otzen D.E."/>
        </authorList>
    </citation>
    <scope>NUCLEOTIDE SEQUENCE [LARGE SCALE GENOMIC DNA]</scope>
    <source>
        <strain evidence="4 5">Pt1</strain>
    </source>
</reference>
<keyword evidence="2" id="KW-0547">Nucleotide-binding</keyword>
<dbReference type="SUPFAM" id="SSF100950">
    <property type="entry name" value="NagB/RpiA/CoA transferase-like"/>
    <property type="match status" value="1"/>
</dbReference>
<dbReference type="Pfam" id="PF01812">
    <property type="entry name" value="5-FTHF_cyc-lig"/>
    <property type="match status" value="1"/>
</dbReference>
<dbReference type="PIRSF" id="PIRSF006806">
    <property type="entry name" value="FTHF_cligase"/>
    <property type="match status" value="1"/>
</dbReference>
<dbReference type="OrthoDB" id="18307at2157"/>
<comment type="similarity">
    <text evidence="1">Belongs to the 5-formyltetrahydrofolate cyclo-ligase family.</text>
</comment>
<dbReference type="GO" id="GO:0035999">
    <property type="term" value="P:tetrahydrofolate interconversion"/>
    <property type="evidence" value="ECO:0007669"/>
    <property type="project" value="TreeGrafter"/>
</dbReference>
<dbReference type="EMBL" id="QGMZ01000014">
    <property type="protein sequence ID" value="PWR74966.1"/>
    <property type="molecule type" value="Genomic_DNA"/>
</dbReference>
<evidence type="ECO:0000256" key="1">
    <source>
        <dbReference type="ARBA" id="ARBA00010638"/>
    </source>
</evidence>
<keyword evidence="3" id="KW-0067">ATP-binding</keyword>
<dbReference type="AlphaFoldDB" id="A0A2V2NBH0"/>
<dbReference type="InterPro" id="IPR037171">
    <property type="entry name" value="NagB/RpiA_transferase-like"/>
</dbReference>
<dbReference type="InterPro" id="IPR024185">
    <property type="entry name" value="FTHF_cligase-like_sf"/>
</dbReference>
<protein>
    <submittedName>
        <fullName evidence="4">5-formyltetrahydrofolate cyclo-ligase</fullName>
    </submittedName>
</protein>
<dbReference type="GO" id="GO:0005524">
    <property type="term" value="F:ATP binding"/>
    <property type="evidence" value="ECO:0007669"/>
    <property type="project" value="UniProtKB-KW"/>
</dbReference>
<sequence length="190" mass="21379">MIQKEAIRSELRERRWSIPEEEREKMSRKICSSLSGVITPCESVLVYCAKIPEVETCWFIDNLLSQNRDVIVPIIEKETISLRLSYIKSRDVLLPGTFNVPEPIGNEIPASAKDITCAIIPMLGYDRTGGRIGYGAGYYDRFLSDNPYIKKIGIAYSAQEVPSIPVQPHDIRMDVIVTETSVIRCNGGQL</sequence>
<dbReference type="PANTHER" id="PTHR23407">
    <property type="entry name" value="ATPASE INHIBITOR/5-FORMYLTETRAHYDROFOLATE CYCLO-LIGASE"/>
    <property type="match status" value="1"/>
</dbReference>
<dbReference type="InterPro" id="IPR002698">
    <property type="entry name" value="FTHF_cligase"/>
</dbReference>
<name>A0A2V2NBH0_9EURY</name>
<evidence type="ECO:0000256" key="2">
    <source>
        <dbReference type="ARBA" id="ARBA00022741"/>
    </source>
</evidence>
<evidence type="ECO:0000313" key="5">
    <source>
        <dbReference type="Proteomes" id="UP000245934"/>
    </source>
</evidence>
<dbReference type="RefSeq" id="WP_109940399.1">
    <property type="nucleotide sequence ID" value="NZ_CP176366.1"/>
</dbReference>
<dbReference type="GeneID" id="97611159"/>
<dbReference type="PANTHER" id="PTHR23407:SF1">
    <property type="entry name" value="5-FORMYLTETRAHYDROFOLATE CYCLO-LIGASE"/>
    <property type="match status" value="1"/>
</dbReference>
<keyword evidence="5" id="KW-1185">Reference proteome</keyword>
<dbReference type="NCBIfam" id="TIGR02727">
    <property type="entry name" value="MTHFS_bact"/>
    <property type="match status" value="1"/>
</dbReference>
<dbReference type="Gene3D" id="3.40.50.10420">
    <property type="entry name" value="NagB/RpiA/CoA transferase-like"/>
    <property type="match status" value="1"/>
</dbReference>
<evidence type="ECO:0000313" key="4">
    <source>
        <dbReference type="EMBL" id="PWR74966.1"/>
    </source>
</evidence>
<proteinExistence type="inferred from homology"/>
<comment type="caution">
    <text evidence="4">The sequence shown here is derived from an EMBL/GenBank/DDBJ whole genome shotgun (WGS) entry which is preliminary data.</text>
</comment>
<keyword evidence="4" id="KW-0436">Ligase</keyword>
<evidence type="ECO:0000256" key="3">
    <source>
        <dbReference type="ARBA" id="ARBA00022840"/>
    </source>
</evidence>
<organism evidence="4 5">
    <name type="scientific">Methanospirillum stamsii</name>
    <dbReference type="NCBI Taxonomy" id="1277351"/>
    <lineage>
        <taxon>Archaea</taxon>
        <taxon>Methanobacteriati</taxon>
        <taxon>Methanobacteriota</taxon>
        <taxon>Stenosarchaea group</taxon>
        <taxon>Methanomicrobia</taxon>
        <taxon>Methanomicrobiales</taxon>
        <taxon>Methanospirillaceae</taxon>
        <taxon>Methanospirillum</taxon>
    </lineage>
</organism>
<dbReference type="GO" id="GO:0030272">
    <property type="term" value="F:5-formyltetrahydrofolate cyclo-ligase activity"/>
    <property type="evidence" value="ECO:0007669"/>
    <property type="project" value="TreeGrafter"/>
</dbReference>
<accession>A0A2V2NBH0</accession>
<gene>
    <name evidence="4" type="ORF">DLD82_06990</name>
</gene>